<dbReference type="Proteomes" id="UP000281966">
    <property type="component" value="Segment"/>
</dbReference>
<name>A0A1X7QGH9_9CAUD</name>
<accession>A0A1X7QGH9</accession>
<evidence type="ECO:0000313" key="1">
    <source>
        <dbReference type="EMBL" id="SMH63892.1"/>
    </source>
</evidence>
<gene>
    <name evidence="1" type="ORF">SWAN_00007</name>
</gene>
<evidence type="ECO:0000313" key="2">
    <source>
        <dbReference type="Proteomes" id="UP000281966"/>
    </source>
</evidence>
<sequence>MTDKDNATLLHLERFIDRVTIAMKEFIKPMNIKESEEMKTYIKDVVASIDNVILVATMSKGNKERERLVAESTEEFIKMLESEKE</sequence>
<proteinExistence type="predicted"/>
<reference evidence="2" key="1">
    <citation type="submission" date="2017-04" db="EMBL/GenBank/DDBJ databases">
        <authorList>
            <person name="Millard A."/>
            <person name="Redgwell R T."/>
            <person name="Michniewski S."/>
        </authorList>
    </citation>
    <scope>NUCLEOTIDE SEQUENCE [LARGE SCALE GENOMIC DNA]</scope>
</reference>
<keyword evidence="2" id="KW-1185">Reference proteome</keyword>
<organism evidence="1 2">
    <name type="scientific">Escherichia phage vB_EcoS_swan01</name>
    <dbReference type="NCBI Taxonomy" id="2496549"/>
    <lineage>
        <taxon>Viruses</taxon>
        <taxon>Duplodnaviria</taxon>
        <taxon>Heunggongvirae</taxon>
        <taxon>Uroviricota</taxon>
        <taxon>Caudoviricetes</taxon>
        <taxon>Drexlerviridae</taxon>
        <taxon>Tempevirinae</taxon>
        <taxon>Warwickvirus</taxon>
        <taxon>Warwickvirus ityhuna</taxon>
        <taxon>Warwickvirus swan01</taxon>
    </lineage>
</organism>
<protein>
    <submittedName>
        <fullName evidence="1">Uncharacterized protein</fullName>
    </submittedName>
</protein>
<dbReference type="EMBL" id="LT841304">
    <property type="protein sequence ID" value="SMH63892.1"/>
    <property type="molecule type" value="Genomic_DNA"/>
</dbReference>